<feature type="modified residue" description="N6-(pyridoxal phosphate)lysine" evidence="2 3">
    <location>
        <position position="36"/>
    </location>
</feature>
<dbReference type="PROSITE" id="PS01211">
    <property type="entry name" value="UPF0001"/>
    <property type="match status" value="1"/>
</dbReference>
<dbReference type="GeneID" id="14886818"/>
<evidence type="ECO:0000256" key="2">
    <source>
        <dbReference type="HAMAP-Rule" id="MF_03225"/>
    </source>
</evidence>
<dbReference type="KEGG" id="eiv:EIN_275210"/>
<evidence type="ECO:0000256" key="1">
    <source>
        <dbReference type="ARBA" id="ARBA00022898"/>
    </source>
</evidence>
<comment type="function">
    <text evidence="2">Pyridoxal 5'-phosphate (PLP)-binding protein, which may be involved in intracellular homeostatic regulation of pyridoxal 5'-phosphate (PLP), the active form of vitamin B6.</text>
</comment>
<dbReference type="AlphaFoldDB" id="A0A0A1U1M1"/>
<evidence type="ECO:0000256" key="4">
    <source>
        <dbReference type="RuleBase" id="RU004514"/>
    </source>
</evidence>
<dbReference type="PANTHER" id="PTHR10146">
    <property type="entry name" value="PROLINE SYNTHETASE CO-TRANSCRIBED BACTERIAL HOMOLOG PROTEIN"/>
    <property type="match status" value="1"/>
</dbReference>
<dbReference type="FunFam" id="3.20.20.10:FF:000018">
    <property type="entry name" value="Pyridoxal phosphate homeostasis protein"/>
    <property type="match status" value="1"/>
</dbReference>
<dbReference type="OrthoDB" id="10264196at2759"/>
<dbReference type="GO" id="GO:0030170">
    <property type="term" value="F:pyridoxal phosphate binding"/>
    <property type="evidence" value="ECO:0007669"/>
    <property type="project" value="UniProtKB-UniRule"/>
</dbReference>
<dbReference type="Pfam" id="PF01168">
    <property type="entry name" value="Ala_racemase_N"/>
    <property type="match status" value="1"/>
</dbReference>
<protein>
    <recommendedName>
        <fullName evidence="2">Pyridoxal phosphate homeostasis protein</fullName>
        <shortName evidence="2">PLP homeostasis protein</shortName>
    </recommendedName>
</protein>
<feature type="domain" description="Alanine racemase N-terminal" evidence="5">
    <location>
        <begin position="26"/>
        <end position="227"/>
    </location>
</feature>
<organism evidence="6 7">
    <name type="scientific">Entamoeba invadens IP1</name>
    <dbReference type="NCBI Taxonomy" id="370355"/>
    <lineage>
        <taxon>Eukaryota</taxon>
        <taxon>Amoebozoa</taxon>
        <taxon>Evosea</taxon>
        <taxon>Archamoebae</taxon>
        <taxon>Mastigamoebida</taxon>
        <taxon>Entamoebidae</taxon>
        <taxon>Entamoeba</taxon>
    </lineage>
</organism>
<comment type="similarity">
    <text evidence="2 4">Belongs to the pyridoxal phosphate-binding protein YggS/PROSC family.</text>
</comment>
<dbReference type="CDD" id="cd00635">
    <property type="entry name" value="PLPDE_III_YBL036c_like"/>
    <property type="match status" value="1"/>
</dbReference>
<dbReference type="InterPro" id="IPR011078">
    <property type="entry name" value="PyrdxlP_homeostasis"/>
</dbReference>
<dbReference type="OMA" id="PLEWHMI"/>
<dbReference type="VEuPathDB" id="AmoebaDB:EIN_275210"/>
<name>A0A0A1U1M1_ENTIV</name>
<dbReference type="PANTHER" id="PTHR10146:SF14">
    <property type="entry name" value="PYRIDOXAL PHOSPHATE HOMEOSTASIS PROTEIN"/>
    <property type="match status" value="1"/>
</dbReference>
<dbReference type="SUPFAM" id="SSF51419">
    <property type="entry name" value="PLP-binding barrel"/>
    <property type="match status" value="1"/>
</dbReference>
<accession>A0A0A1U1M1</accession>
<dbReference type="EMBL" id="KB206783">
    <property type="protein sequence ID" value="ELP87934.1"/>
    <property type="molecule type" value="Genomic_DNA"/>
</dbReference>
<dbReference type="InterPro" id="IPR001608">
    <property type="entry name" value="Ala_racemase_N"/>
</dbReference>
<reference evidence="6 7" key="1">
    <citation type="submission" date="2012-10" db="EMBL/GenBank/DDBJ databases">
        <authorList>
            <person name="Zafar N."/>
            <person name="Inman J."/>
            <person name="Hall N."/>
            <person name="Lorenzi H."/>
            <person name="Caler E."/>
        </authorList>
    </citation>
    <scope>NUCLEOTIDE SEQUENCE [LARGE SCALE GENOMIC DNA]</scope>
    <source>
        <strain evidence="6 7">IP1</strain>
    </source>
</reference>
<evidence type="ECO:0000259" key="5">
    <source>
        <dbReference type="Pfam" id="PF01168"/>
    </source>
</evidence>
<evidence type="ECO:0000313" key="7">
    <source>
        <dbReference type="Proteomes" id="UP000014680"/>
    </source>
</evidence>
<sequence length="235" mass="26233">MTSTPITDKYDEILKTLDSVAADIHSSPATLIAVSKTKPKEDVIELFKTHHHLLFGENYIQELHEKATSLQHEYPDIHWHFIGRLQSNKVHLLVSTPNLVCIETVHSLEIAQKLDKELKKAEKTIDVFIQVNSSGEEQKGGVDVKDALTVYEEATKLTNLRVKGIMTIGMVGEAKTNFNTMKNLAAQIKEKLKLEKVEVSMGMSADYMLAAQLGATYVRVGSALFGPRNYNKNVV</sequence>
<dbReference type="NCBIfam" id="TIGR00044">
    <property type="entry name" value="YggS family pyridoxal phosphate-dependent enzyme"/>
    <property type="match status" value="1"/>
</dbReference>
<dbReference type="RefSeq" id="XP_004254705.1">
    <property type="nucleotide sequence ID" value="XM_004254657.1"/>
</dbReference>
<keyword evidence="7" id="KW-1185">Reference proteome</keyword>
<proteinExistence type="inferred from homology"/>
<dbReference type="PIRSF" id="PIRSF004848">
    <property type="entry name" value="YBL036c_PLPDEIII"/>
    <property type="match status" value="1"/>
</dbReference>
<gene>
    <name evidence="6" type="ORF">EIN_275210</name>
</gene>
<comment type="cofactor">
    <cofactor evidence="3">
        <name>pyridoxal 5'-phosphate</name>
        <dbReference type="ChEBI" id="CHEBI:597326"/>
    </cofactor>
</comment>
<evidence type="ECO:0000313" key="6">
    <source>
        <dbReference type="EMBL" id="ELP87934.1"/>
    </source>
</evidence>
<dbReference type="HAMAP" id="MF_02087">
    <property type="entry name" value="PLP_homeostasis"/>
    <property type="match status" value="1"/>
</dbReference>
<dbReference type="Gene3D" id="3.20.20.10">
    <property type="entry name" value="Alanine racemase"/>
    <property type="match status" value="1"/>
</dbReference>
<dbReference type="Proteomes" id="UP000014680">
    <property type="component" value="Unassembled WGS sequence"/>
</dbReference>
<evidence type="ECO:0000256" key="3">
    <source>
        <dbReference type="PIRSR" id="PIRSR004848-1"/>
    </source>
</evidence>
<keyword evidence="1 2" id="KW-0663">Pyridoxal phosphate</keyword>
<dbReference type="InterPro" id="IPR029066">
    <property type="entry name" value="PLP-binding_barrel"/>
</dbReference>